<dbReference type="SMART" id="SM00398">
    <property type="entry name" value="HMG"/>
    <property type="match status" value="1"/>
</dbReference>
<dbReference type="Pfam" id="PF00505">
    <property type="entry name" value="HMG_box"/>
    <property type="match status" value="1"/>
</dbReference>
<dbReference type="PANTHER" id="PTHR10270:SF327">
    <property type="entry name" value="PROTEIN CBG16280"/>
    <property type="match status" value="1"/>
</dbReference>
<dbReference type="FunFam" id="1.10.30.10:FF:000002">
    <property type="entry name" value="transcription factor Sox-2"/>
    <property type="match status" value="1"/>
</dbReference>
<evidence type="ECO:0000313" key="8">
    <source>
        <dbReference type="WBParaSite" id="TREG1_21580.1"/>
    </source>
</evidence>
<protein>
    <recommendedName>
        <fullName evidence="6">HMG box domain-containing protein</fullName>
    </recommendedName>
</protein>
<reference evidence="7" key="1">
    <citation type="submission" date="2022-06" db="EMBL/GenBank/DDBJ databases">
        <authorList>
            <person name="Berger JAMES D."/>
            <person name="Berger JAMES D."/>
        </authorList>
    </citation>
    <scope>NUCLEOTIDE SEQUENCE [LARGE SCALE GENOMIC DNA]</scope>
</reference>
<feature type="compositionally biased region" description="Polar residues" evidence="5">
    <location>
        <begin position="517"/>
        <end position="527"/>
    </location>
</feature>
<feature type="compositionally biased region" description="Low complexity" evidence="5">
    <location>
        <begin position="491"/>
        <end position="516"/>
    </location>
</feature>
<keyword evidence="3 4" id="KW-0539">Nucleus</keyword>
<feature type="region of interest" description="Disordered" evidence="5">
    <location>
        <begin position="491"/>
        <end position="527"/>
    </location>
</feature>
<feature type="compositionally biased region" description="Basic residues" evidence="5">
    <location>
        <begin position="172"/>
        <end position="185"/>
    </location>
</feature>
<dbReference type="GO" id="GO:0030182">
    <property type="term" value="P:neuron differentiation"/>
    <property type="evidence" value="ECO:0007669"/>
    <property type="project" value="TreeGrafter"/>
</dbReference>
<feature type="region of interest" description="Disordered" evidence="5">
    <location>
        <begin position="117"/>
        <end position="186"/>
    </location>
</feature>
<evidence type="ECO:0000256" key="1">
    <source>
        <dbReference type="ARBA" id="ARBA00004123"/>
    </source>
</evidence>
<dbReference type="GO" id="GO:0005634">
    <property type="term" value="C:nucleus"/>
    <property type="evidence" value="ECO:0007669"/>
    <property type="project" value="UniProtKB-SubCell"/>
</dbReference>
<dbReference type="SUPFAM" id="SSF47095">
    <property type="entry name" value="HMG-box"/>
    <property type="match status" value="1"/>
</dbReference>
<feature type="compositionally biased region" description="Low complexity" evidence="5">
    <location>
        <begin position="134"/>
        <end position="153"/>
    </location>
</feature>
<dbReference type="Gene3D" id="1.10.30.10">
    <property type="entry name" value="High mobility group box domain"/>
    <property type="match status" value="1"/>
</dbReference>
<dbReference type="PROSITE" id="PS50118">
    <property type="entry name" value="HMG_BOX_2"/>
    <property type="match status" value="1"/>
</dbReference>
<evidence type="ECO:0000313" key="7">
    <source>
        <dbReference type="Proteomes" id="UP000050795"/>
    </source>
</evidence>
<organism evidence="7 8">
    <name type="scientific">Trichobilharzia regenti</name>
    <name type="common">Nasal bird schistosome</name>
    <dbReference type="NCBI Taxonomy" id="157069"/>
    <lineage>
        <taxon>Eukaryota</taxon>
        <taxon>Metazoa</taxon>
        <taxon>Spiralia</taxon>
        <taxon>Lophotrochozoa</taxon>
        <taxon>Platyhelminthes</taxon>
        <taxon>Trematoda</taxon>
        <taxon>Digenea</taxon>
        <taxon>Strigeidida</taxon>
        <taxon>Schistosomatoidea</taxon>
        <taxon>Schistosomatidae</taxon>
        <taxon>Trichobilharzia</taxon>
    </lineage>
</organism>
<feature type="DNA-binding region" description="HMG box" evidence="4">
    <location>
        <begin position="183"/>
        <end position="251"/>
    </location>
</feature>
<keyword evidence="7" id="KW-1185">Reference proteome</keyword>
<dbReference type="PANTHER" id="PTHR10270">
    <property type="entry name" value="SOX TRANSCRIPTION FACTOR"/>
    <property type="match status" value="1"/>
</dbReference>
<comment type="subcellular location">
    <subcellularLocation>
        <location evidence="1">Nucleus</location>
    </subcellularLocation>
</comment>
<dbReference type="CDD" id="cd01388">
    <property type="entry name" value="HMG-box_SoxB"/>
    <property type="match status" value="1"/>
</dbReference>
<evidence type="ECO:0000256" key="3">
    <source>
        <dbReference type="ARBA" id="ARBA00023242"/>
    </source>
</evidence>
<dbReference type="GO" id="GO:0000122">
    <property type="term" value="P:negative regulation of transcription by RNA polymerase II"/>
    <property type="evidence" value="ECO:0007669"/>
    <property type="project" value="TreeGrafter"/>
</dbReference>
<name>A0AA85JGL4_TRIRE</name>
<evidence type="ECO:0000256" key="2">
    <source>
        <dbReference type="ARBA" id="ARBA00023125"/>
    </source>
</evidence>
<dbReference type="InterPro" id="IPR036910">
    <property type="entry name" value="HMG_box_dom_sf"/>
</dbReference>
<dbReference type="AlphaFoldDB" id="A0AA85JGL4"/>
<evidence type="ECO:0000256" key="4">
    <source>
        <dbReference type="PROSITE-ProRule" id="PRU00267"/>
    </source>
</evidence>
<proteinExistence type="predicted"/>
<feature type="region of interest" description="Disordered" evidence="5">
    <location>
        <begin position="657"/>
        <end position="692"/>
    </location>
</feature>
<evidence type="ECO:0000256" key="5">
    <source>
        <dbReference type="SAM" id="MobiDB-lite"/>
    </source>
</evidence>
<reference evidence="8" key="2">
    <citation type="submission" date="2023-11" db="UniProtKB">
        <authorList>
            <consortium name="WormBaseParasite"/>
        </authorList>
    </citation>
    <scope>IDENTIFICATION</scope>
</reference>
<feature type="compositionally biased region" description="Low complexity" evidence="5">
    <location>
        <begin position="117"/>
        <end position="126"/>
    </location>
</feature>
<evidence type="ECO:0000259" key="6">
    <source>
        <dbReference type="PROSITE" id="PS50118"/>
    </source>
</evidence>
<feature type="domain" description="HMG box" evidence="6">
    <location>
        <begin position="183"/>
        <end position="251"/>
    </location>
</feature>
<dbReference type="InterPro" id="IPR009071">
    <property type="entry name" value="HMG_box_dom"/>
</dbReference>
<keyword evidence="2 4" id="KW-0238">DNA-binding</keyword>
<dbReference type="GO" id="GO:0007420">
    <property type="term" value="P:brain development"/>
    <property type="evidence" value="ECO:0007669"/>
    <property type="project" value="TreeGrafter"/>
</dbReference>
<dbReference type="GO" id="GO:0000978">
    <property type="term" value="F:RNA polymerase II cis-regulatory region sequence-specific DNA binding"/>
    <property type="evidence" value="ECO:0007669"/>
    <property type="project" value="TreeGrafter"/>
</dbReference>
<dbReference type="InterPro" id="IPR050140">
    <property type="entry name" value="SRY-related_HMG-box_TF-like"/>
</dbReference>
<dbReference type="Proteomes" id="UP000050795">
    <property type="component" value="Unassembled WGS sequence"/>
</dbReference>
<accession>A0AA85JGL4</accession>
<sequence length="692" mass="78176">MNTWRHNGDTVNAMNNYNSSITNPFLWNQLMNYITNHRQLSSETYESRNMLSNNCAQSESLQKSLTSIPLSIFQSYSKDLNYPPLNNEHNDHCNQPMNNVSMMKMMMNPELIMSINNSFHSNSNNSDKTLNHKSSSNPVTVISSSSSSPISSVHLHRNQPNTPSSSPLESHSHHHNSNNHSHVKRPMNAFMVWSRGQRRKMAQANPKMHNSEISKRLGIEWKLLTDNEKRPFIDEAKRLRVNHMRAYPDYKYRPRRKPKHSSKPEKFTQPTVQDFAYQLYGKIHGLQANQLADSSHINHCLPSSFPVCDDSRTIHILRNFKNILADQYAEQPESLHTSGEIKSSQLHKEDKKSEMFSLLPSTLCPANDKGIGDIVNSNMGNYGYHCQQETAVNKQNPSELKRPTFMLSSLLEKVTNNAGETDSLSETMVTSTPYANILTMTSSVLSQNKQAFNYSSSSCSQLNQMTSISNQLTDDKVKMSHIWNAIKHSFSSKPTSSISSPMIKSTTITSSNKTNTRNQTSSLDLSGQSTSVFENGLHSLSPSLSPSAGSKQNQQLYDDYIDQDIQKKDNTSEGNNFQHFSVLPTFSRSSSTFYSPSTYCSPNPSCLNSPTFSAVSNYDFRDRHMIFNHTVYNSVQESDEHRSWDSMKNDISVLENCMSDSHKHTGENNMNSDGDNDDDGDSKIPMEEGSMN</sequence>
<dbReference type="WBParaSite" id="TREG1_21580.1">
    <property type="protein sequence ID" value="TREG1_21580.1"/>
    <property type="gene ID" value="TREG1_21580"/>
</dbReference>
<dbReference type="GO" id="GO:0001228">
    <property type="term" value="F:DNA-binding transcription activator activity, RNA polymerase II-specific"/>
    <property type="evidence" value="ECO:0007669"/>
    <property type="project" value="TreeGrafter"/>
</dbReference>